<evidence type="ECO:0000256" key="6">
    <source>
        <dbReference type="ARBA" id="ARBA00022989"/>
    </source>
</evidence>
<dbReference type="Pfam" id="PF03824">
    <property type="entry name" value="NicO"/>
    <property type="match status" value="1"/>
</dbReference>
<evidence type="ECO:0000256" key="2">
    <source>
        <dbReference type="ARBA" id="ARBA00010892"/>
    </source>
</evidence>
<keyword evidence="5 8" id="KW-0812">Transmembrane</keyword>
<keyword evidence="4" id="KW-0533">Nickel</keyword>
<name>A0A4Q8ADD3_9MICC</name>
<feature type="transmembrane region" description="Helical" evidence="8">
    <location>
        <begin position="48"/>
        <end position="66"/>
    </location>
</feature>
<dbReference type="AlphaFoldDB" id="A0A4Q8ADD3"/>
<protein>
    <recommendedName>
        <fullName evidence="8">Nickel/cobalt efflux system</fullName>
    </recommendedName>
</protein>
<dbReference type="InterPro" id="IPR004688">
    <property type="entry name" value="Ni/Co_transpt"/>
</dbReference>
<proteinExistence type="inferred from homology"/>
<dbReference type="Proteomes" id="UP000292685">
    <property type="component" value="Unassembled WGS sequence"/>
</dbReference>
<dbReference type="GO" id="GO:0015099">
    <property type="term" value="F:nickel cation transmembrane transporter activity"/>
    <property type="evidence" value="ECO:0007669"/>
    <property type="project" value="UniProtKB-UniRule"/>
</dbReference>
<dbReference type="InterPro" id="IPR011541">
    <property type="entry name" value="Ni/Co_transpt_high_affinity"/>
</dbReference>
<evidence type="ECO:0000256" key="1">
    <source>
        <dbReference type="ARBA" id="ARBA00004127"/>
    </source>
</evidence>
<feature type="transmembrane region" description="Helical" evidence="8">
    <location>
        <begin position="93"/>
        <end position="114"/>
    </location>
</feature>
<evidence type="ECO:0000256" key="7">
    <source>
        <dbReference type="ARBA" id="ARBA00023136"/>
    </source>
</evidence>
<comment type="caution">
    <text evidence="9">The sequence shown here is derived from an EMBL/GenBank/DDBJ whole genome shotgun (WGS) entry which is preliminary data.</text>
</comment>
<keyword evidence="7 8" id="KW-0472">Membrane</keyword>
<organism evidence="9 10">
    <name type="scientific">Zhihengliuella halotolerans</name>
    <dbReference type="NCBI Taxonomy" id="370736"/>
    <lineage>
        <taxon>Bacteria</taxon>
        <taxon>Bacillati</taxon>
        <taxon>Actinomycetota</taxon>
        <taxon>Actinomycetes</taxon>
        <taxon>Micrococcales</taxon>
        <taxon>Micrococcaceae</taxon>
        <taxon>Zhihengliuella</taxon>
    </lineage>
</organism>
<dbReference type="GO" id="GO:0005886">
    <property type="term" value="C:plasma membrane"/>
    <property type="evidence" value="ECO:0007669"/>
    <property type="project" value="UniProtKB-SubCell"/>
</dbReference>
<keyword evidence="10" id="KW-1185">Reference proteome</keyword>
<dbReference type="PANTHER" id="PTHR31611:SF0">
    <property type="entry name" value="HIGH-AFFINITY NICKEL TRANSPORT PROTEIN NIC1"/>
    <property type="match status" value="1"/>
</dbReference>
<feature type="transmembrane region" description="Helical" evidence="8">
    <location>
        <begin position="275"/>
        <end position="301"/>
    </location>
</feature>
<keyword evidence="6 8" id="KW-1133">Transmembrane helix</keyword>
<dbReference type="GO" id="GO:0012505">
    <property type="term" value="C:endomembrane system"/>
    <property type="evidence" value="ECO:0007669"/>
    <property type="project" value="UniProtKB-SubCell"/>
</dbReference>
<feature type="transmembrane region" description="Helical" evidence="8">
    <location>
        <begin position="205"/>
        <end position="232"/>
    </location>
</feature>
<evidence type="ECO:0000256" key="8">
    <source>
        <dbReference type="RuleBase" id="RU362101"/>
    </source>
</evidence>
<dbReference type="EMBL" id="SHLA01000001">
    <property type="protein sequence ID" value="RZU62242.1"/>
    <property type="molecule type" value="Genomic_DNA"/>
</dbReference>
<evidence type="ECO:0000256" key="5">
    <source>
        <dbReference type="ARBA" id="ARBA00022692"/>
    </source>
</evidence>
<dbReference type="PANTHER" id="PTHR31611">
    <property type="entry name" value="HIGH-AFFINITY NICKEL TRANSPORT PROTEIN NIC1"/>
    <property type="match status" value="1"/>
</dbReference>
<comment type="similarity">
    <text evidence="2 8">Belongs to the NiCoT transporter (TC 2.A.52) family.</text>
</comment>
<feature type="transmembrane region" description="Helical" evidence="8">
    <location>
        <begin position="321"/>
        <end position="341"/>
    </location>
</feature>
<accession>A0A4Q8ADD3</accession>
<evidence type="ECO:0000256" key="3">
    <source>
        <dbReference type="ARBA" id="ARBA00022448"/>
    </source>
</evidence>
<keyword evidence="3 8" id="KW-0813">Transport</keyword>
<reference evidence="9 10" key="1">
    <citation type="submission" date="2019-02" db="EMBL/GenBank/DDBJ databases">
        <title>Sequencing the genomes of 1000 actinobacteria strains.</title>
        <authorList>
            <person name="Klenk H.-P."/>
        </authorList>
    </citation>
    <scope>NUCLEOTIDE SEQUENCE [LARGE SCALE GENOMIC DNA]</scope>
    <source>
        <strain evidence="9 10">DSM 17364</strain>
    </source>
</reference>
<feature type="transmembrane region" description="Helical" evidence="8">
    <location>
        <begin position="238"/>
        <end position="263"/>
    </location>
</feature>
<evidence type="ECO:0000256" key="4">
    <source>
        <dbReference type="ARBA" id="ARBA00022596"/>
    </source>
</evidence>
<evidence type="ECO:0000313" key="9">
    <source>
        <dbReference type="EMBL" id="RZU62242.1"/>
    </source>
</evidence>
<feature type="transmembrane region" description="Helical" evidence="8">
    <location>
        <begin position="134"/>
        <end position="156"/>
    </location>
</feature>
<sequence length="353" mass="36979">MSAVETPAARRAGTIRMAAAVVLLNIIAWGLFFGFVLPHDYLVSDQRVFGVGIAVTAFMLGARHAFDADHIAAIDNTTRALIHRGRPHASTGFWFALGHSTVVVAAVAGLGLGFHLLAGQLSDDGSALKSVSGIWGPAVAGTFLVVIGLINLQVLVDLMRALRRWRDGEGTPGEYEEHLQRRGLLARLVAPLAARVDSPVKLYPLGLLFGLGLDTAATIGLFVISGGAAVALPWQAMIALPLLFTAGMVLCDSVNGALMGGAYRWAAREPHRKAAYSVGITTLSVLVAFWVGAVVLSGLASEVLGLDGGAIAWLGSLEMESFGLVTAGLFVLAWAVSWLVWRAGRAAPAQVSA</sequence>
<gene>
    <name evidence="9" type="ORF">EV380_1835</name>
</gene>
<evidence type="ECO:0000313" key="10">
    <source>
        <dbReference type="Proteomes" id="UP000292685"/>
    </source>
</evidence>
<comment type="subcellular location">
    <subcellularLocation>
        <location evidence="8">Cell membrane</location>
        <topology evidence="8">Multi-pass membrane protein</topology>
    </subcellularLocation>
    <subcellularLocation>
        <location evidence="1">Endomembrane system</location>
        <topology evidence="1">Multi-pass membrane protein</topology>
    </subcellularLocation>
</comment>
<feature type="transmembrane region" description="Helical" evidence="8">
    <location>
        <begin position="17"/>
        <end position="36"/>
    </location>
</feature>